<feature type="transmembrane region" description="Helical" evidence="1">
    <location>
        <begin position="89"/>
        <end position="109"/>
    </location>
</feature>
<dbReference type="Pfam" id="PF04246">
    <property type="entry name" value="RseC_MucC"/>
    <property type="match status" value="1"/>
</dbReference>
<dbReference type="PIRSF" id="PIRSF004923">
    <property type="entry name" value="RseC"/>
    <property type="match status" value="1"/>
</dbReference>
<dbReference type="EMBL" id="UOFC01000123">
    <property type="protein sequence ID" value="VAW47016.1"/>
    <property type="molecule type" value="Genomic_DNA"/>
</dbReference>
<keyword evidence="1" id="KW-0472">Membrane</keyword>
<protein>
    <recommendedName>
        <fullName evidence="3">Sigma factor RpoE regulatory protein RseC</fullName>
    </recommendedName>
</protein>
<dbReference type="InterPro" id="IPR007359">
    <property type="entry name" value="SigmaE_reg_RseC_MucC"/>
</dbReference>
<keyword evidence="1" id="KW-1133">Transmembrane helix</keyword>
<proteinExistence type="predicted"/>
<gene>
    <name evidence="2" type="ORF">MNBD_GAMMA03-1197</name>
</gene>
<dbReference type="InterPro" id="IPR026268">
    <property type="entry name" value="RseC"/>
</dbReference>
<dbReference type="PANTHER" id="PTHR35867">
    <property type="entry name" value="PROTEIN RSEC"/>
    <property type="match status" value="1"/>
</dbReference>
<keyword evidence="1" id="KW-0812">Transmembrane</keyword>
<evidence type="ECO:0000256" key="1">
    <source>
        <dbReference type="SAM" id="Phobius"/>
    </source>
</evidence>
<sequence>MSDIEQSTQRILTEQGQIVSIKGAFAYVQVQAQSGCQGCASSSHCGTSALAGYFKRGSRGLIKVHNRVNGCVGDYVQLKLDQSNLVKQAFLAYGSPLLGLFMFAVLFKFLGSSLFELNDGVQEIAIIIGGFCGIGLGWYFSHKVYRPTLPEMVLILKPQELG</sequence>
<reference evidence="2" key="1">
    <citation type="submission" date="2018-06" db="EMBL/GenBank/DDBJ databases">
        <authorList>
            <person name="Zhirakovskaya E."/>
        </authorList>
    </citation>
    <scope>NUCLEOTIDE SEQUENCE</scope>
</reference>
<feature type="transmembrane region" description="Helical" evidence="1">
    <location>
        <begin position="121"/>
        <end position="140"/>
    </location>
</feature>
<evidence type="ECO:0000313" key="2">
    <source>
        <dbReference type="EMBL" id="VAW47016.1"/>
    </source>
</evidence>
<dbReference type="AlphaFoldDB" id="A0A3B0WRV5"/>
<organism evidence="2">
    <name type="scientific">hydrothermal vent metagenome</name>
    <dbReference type="NCBI Taxonomy" id="652676"/>
    <lineage>
        <taxon>unclassified sequences</taxon>
        <taxon>metagenomes</taxon>
        <taxon>ecological metagenomes</taxon>
    </lineage>
</organism>
<name>A0A3B0WRV5_9ZZZZ</name>
<accession>A0A3B0WRV5</accession>
<dbReference type="PANTHER" id="PTHR35867:SF1">
    <property type="entry name" value="PROTEIN RSEC"/>
    <property type="match status" value="1"/>
</dbReference>
<evidence type="ECO:0008006" key="3">
    <source>
        <dbReference type="Google" id="ProtNLM"/>
    </source>
</evidence>